<dbReference type="KEGG" id="dgg:DGI_0397"/>
<keyword evidence="2" id="KW-1185">Reference proteome</keyword>
<evidence type="ECO:0000313" key="2">
    <source>
        <dbReference type="Proteomes" id="UP000016587"/>
    </source>
</evidence>
<reference evidence="2" key="2">
    <citation type="submission" date="2013-07" db="EMBL/GenBank/DDBJ databases">
        <authorList>
            <person name="Morais-Silva F.O."/>
            <person name="Rezende A.M."/>
            <person name="Pimentel C."/>
            <person name="Resende D.M."/>
            <person name="Santos C.I."/>
            <person name="Clemente C."/>
            <person name="de Oliveira L.M."/>
            <person name="da Silva S.M."/>
            <person name="Costa D.A."/>
            <person name="Varela-Raposo A."/>
            <person name="Horacio E.C.A."/>
            <person name="Matos M."/>
            <person name="Flores O."/>
            <person name="Ruiz J.C."/>
            <person name="Rodrigues-Pousada C."/>
        </authorList>
    </citation>
    <scope>NUCLEOTIDE SEQUENCE [LARGE SCALE GENOMIC DNA]</scope>
    <source>
        <strain evidence="2">ATCC 19364 / DSM 1382 / NCIMB 9332 / VKM B-1759</strain>
    </source>
</reference>
<dbReference type="Gene3D" id="3.10.450.50">
    <property type="match status" value="1"/>
</dbReference>
<dbReference type="EMBL" id="CP006585">
    <property type="protein sequence ID" value="AGW12316.1"/>
    <property type="molecule type" value="Genomic_DNA"/>
</dbReference>
<proteinExistence type="predicted"/>
<evidence type="ECO:0000313" key="1">
    <source>
        <dbReference type="EMBL" id="AGW12316.1"/>
    </source>
</evidence>
<dbReference type="SUPFAM" id="SSF54427">
    <property type="entry name" value="NTF2-like"/>
    <property type="match status" value="1"/>
</dbReference>
<sequence length="211" mass="22787">MHQVKSNRAMGRNPEEGRGRVMALAACLMAMCLAAAVLAGCAEKHASGPDAIAEPGPSGPSGLSGLSGLSAPSGGPINARTIHQEVRQAIAALVQAKNARDVRGILACYDVEARVMTWVPDQERDVLAPLAVFRDLLPGKVQGWAEHDRRHELLAVEEPTLHGREIWCVYTVRITEGQGEGAGQVQARFTTRLVHQAGRWLVVEERYSKVE</sequence>
<gene>
    <name evidence="1" type="ORF">DGI_0397</name>
</gene>
<dbReference type="AlphaFoldDB" id="T2G846"/>
<dbReference type="HOGENOM" id="CLU_1303270_0_0_7"/>
<name>T2G846_MEGG1</name>
<accession>T2G846</accession>
<dbReference type="eggNOG" id="ENOG5031ED0">
    <property type="taxonomic scope" value="Bacteria"/>
</dbReference>
<organism evidence="1 2">
    <name type="scientific">Megalodesulfovibrio gigas (strain ATCC 19364 / DSM 1382 / NCIMB 9332 / VKM B-1759)</name>
    <name type="common">Desulfovibrio gigas</name>
    <dbReference type="NCBI Taxonomy" id="1121448"/>
    <lineage>
        <taxon>Bacteria</taxon>
        <taxon>Pseudomonadati</taxon>
        <taxon>Thermodesulfobacteriota</taxon>
        <taxon>Desulfovibrionia</taxon>
        <taxon>Desulfovibrionales</taxon>
        <taxon>Desulfovibrionaceae</taxon>
        <taxon>Megalodesulfovibrio</taxon>
    </lineage>
</organism>
<dbReference type="InterPro" id="IPR032710">
    <property type="entry name" value="NTF2-like_dom_sf"/>
</dbReference>
<reference evidence="1 2" key="1">
    <citation type="journal article" date="2013" name="J. Bacteriol.">
        <title>Roles of HynAB and Ech, the only two hydrogenases found in the model sulfate reducer Desulfovibrio gigas.</title>
        <authorList>
            <person name="Morais-Silva F.O."/>
            <person name="Santos C.I."/>
            <person name="Rodrigues R."/>
            <person name="Pereira I.A."/>
            <person name="Rodrigues-Pousada C."/>
        </authorList>
    </citation>
    <scope>NUCLEOTIDE SEQUENCE [LARGE SCALE GENOMIC DNA]</scope>
    <source>
        <strain evidence="2">ATCC 19364 / DSM 1382 / NCIMB 9332 / VKM B-1759</strain>
    </source>
</reference>
<dbReference type="Proteomes" id="UP000016587">
    <property type="component" value="Chromosome"/>
</dbReference>
<dbReference type="PATRIC" id="fig|1121448.10.peg.397"/>
<protein>
    <submittedName>
        <fullName evidence="1">Putative membrane-bound lytic murein transglycosylase</fullName>
    </submittedName>
</protein>